<dbReference type="GO" id="GO:0006886">
    <property type="term" value="P:intracellular protein transport"/>
    <property type="evidence" value="ECO:0007669"/>
    <property type="project" value="TreeGrafter"/>
</dbReference>
<name>A0A9Q1FG74_SYNKA</name>
<dbReference type="AlphaFoldDB" id="A0A9Q1FG74"/>
<evidence type="ECO:0000313" key="3">
    <source>
        <dbReference type="Proteomes" id="UP001152622"/>
    </source>
</evidence>
<dbReference type="PANTHER" id="PTHR13449">
    <property type="entry name" value="INTEGRAL MEMBRANE PROTEIN GPR177"/>
    <property type="match status" value="1"/>
</dbReference>
<dbReference type="EMBL" id="JAINUF010000006">
    <property type="protein sequence ID" value="KAJ8357527.1"/>
    <property type="molecule type" value="Genomic_DNA"/>
</dbReference>
<evidence type="ECO:0000259" key="1">
    <source>
        <dbReference type="Pfam" id="PF21883"/>
    </source>
</evidence>
<organism evidence="2 3">
    <name type="scientific">Synaphobranchus kaupii</name>
    <name type="common">Kaup's arrowtooth eel</name>
    <dbReference type="NCBI Taxonomy" id="118154"/>
    <lineage>
        <taxon>Eukaryota</taxon>
        <taxon>Metazoa</taxon>
        <taxon>Chordata</taxon>
        <taxon>Craniata</taxon>
        <taxon>Vertebrata</taxon>
        <taxon>Euteleostomi</taxon>
        <taxon>Actinopterygii</taxon>
        <taxon>Neopterygii</taxon>
        <taxon>Teleostei</taxon>
        <taxon>Anguilliformes</taxon>
        <taxon>Synaphobranchidae</taxon>
        <taxon>Synaphobranchus</taxon>
    </lineage>
</organism>
<dbReference type="GO" id="GO:0017147">
    <property type="term" value="F:Wnt-protein binding"/>
    <property type="evidence" value="ECO:0007669"/>
    <property type="project" value="InterPro"/>
</dbReference>
<dbReference type="GO" id="GO:0031090">
    <property type="term" value="C:organelle membrane"/>
    <property type="evidence" value="ECO:0007669"/>
    <property type="project" value="TreeGrafter"/>
</dbReference>
<dbReference type="GO" id="GO:0016055">
    <property type="term" value="P:Wnt signaling pathway"/>
    <property type="evidence" value="ECO:0007669"/>
    <property type="project" value="InterPro"/>
</dbReference>
<feature type="domain" description="Wntless GOLD" evidence="1">
    <location>
        <begin position="46"/>
        <end position="108"/>
    </location>
</feature>
<dbReference type="GO" id="GO:0012505">
    <property type="term" value="C:endomembrane system"/>
    <property type="evidence" value="ECO:0007669"/>
    <property type="project" value="TreeGrafter"/>
</dbReference>
<evidence type="ECO:0000313" key="2">
    <source>
        <dbReference type="EMBL" id="KAJ8357527.1"/>
    </source>
</evidence>
<dbReference type="OrthoDB" id="5804250at2759"/>
<protein>
    <recommendedName>
        <fullName evidence="1">Wntless GOLD domain-containing protein</fullName>
    </recommendedName>
</protein>
<keyword evidence="3" id="KW-1185">Reference proteome</keyword>
<reference evidence="2" key="1">
    <citation type="journal article" date="2023" name="Science">
        <title>Genome structures resolve the early diversification of teleost fishes.</title>
        <authorList>
            <person name="Parey E."/>
            <person name="Louis A."/>
            <person name="Montfort J."/>
            <person name="Bouchez O."/>
            <person name="Roques C."/>
            <person name="Iampietro C."/>
            <person name="Lluch J."/>
            <person name="Castinel A."/>
            <person name="Donnadieu C."/>
            <person name="Desvignes T."/>
            <person name="Floi Bucao C."/>
            <person name="Jouanno E."/>
            <person name="Wen M."/>
            <person name="Mejri S."/>
            <person name="Dirks R."/>
            <person name="Jansen H."/>
            <person name="Henkel C."/>
            <person name="Chen W.J."/>
            <person name="Zahm M."/>
            <person name="Cabau C."/>
            <person name="Klopp C."/>
            <person name="Thompson A.W."/>
            <person name="Robinson-Rechavi M."/>
            <person name="Braasch I."/>
            <person name="Lecointre G."/>
            <person name="Bobe J."/>
            <person name="Postlethwait J.H."/>
            <person name="Berthelot C."/>
            <person name="Roest Crollius H."/>
            <person name="Guiguen Y."/>
        </authorList>
    </citation>
    <scope>NUCLEOTIDE SEQUENCE</scope>
    <source>
        <strain evidence="2">WJC10195</strain>
    </source>
</reference>
<dbReference type="InterPro" id="IPR053936">
    <property type="entry name" value="WLS_GOLD"/>
</dbReference>
<sequence length="123" mass="13687">MAGAIIENMSTKKLVIVGVILLLFQVFSFIVGGLIAPGPTSAVHYMATKCCNKIRDFDEAMERMIEANEIVFAVHIPLPNKEMSPWFQFMLVILQFDIAFKVSNQIGKGRLSGCLRPLSSLRL</sequence>
<accession>A0A9Q1FG74</accession>
<gene>
    <name evidence="2" type="ORF">SKAU_G00203210</name>
</gene>
<dbReference type="Proteomes" id="UP001152622">
    <property type="component" value="Chromosome 6"/>
</dbReference>
<comment type="caution">
    <text evidence="2">The sequence shown here is derived from an EMBL/GenBank/DDBJ whole genome shotgun (WGS) entry which is preliminary data.</text>
</comment>
<dbReference type="InterPro" id="IPR009551">
    <property type="entry name" value="Wntless"/>
</dbReference>
<dbReference type="GO" id="GO:0061355">
    <property type="term" value="P:Wnt protein secretion"/>
    <property type="evidence" value="ECO:0007669"/>
    <property type="project" value="TreeGrafter"/>
</dbReference>
<proteinExistence type="predicted"/>
<dbReference type="PANTHER" id="PTHR13449:SF2">
    <property type="entry name" value="PROTEIN WNTLESS HOMOLOG"/>
    <property type="match status" value="1"/>
</dbReference>
<dbReference type="Pfam" id="PF21883">
    <property type="entry name" value="WLS_GOLD"/>
    <property type="match status" value="1"/>
</dbReference>